<dbReference type="GO" id="GO:0005544">
    <property type="term" value="F:calcium-dependent phospholipid binding"/>
    <property type="evidence" value="ECO:0007669"/>
    <property type="project" value="InterPro"/>
</dbReference>
<gene>
    <name evidence="2" type="ORF">EMAD1354_LOCUS1909</name>
</gene>
<dbReference type="PROSITE" id="PS50004">
    <property type="entry name" value="C2"/>
    <property type="match status" value="1"/>
</dbReference>
<dbReference type="EMBL" id="HBFE01002872">
    <property type="protein sequence ID" value="CAD8725829.1"/>
    <property type="molecule type" value="Transcribed_RNA"/>
</dbReference>
<name>A0A7S0T9U4_9RHOD</name>
<dbReference type="InterPro" id="IPR035892">
    <property type="entry name" value="C2_domain_sf"/>
</dbReference>
<dbReference type="Gene3D" id="2.60.40.150">
    <property type="entry name" value="C2 domain"/>
    <property type="match status" value="1"/>
</dbReference>
<dbReference type="PANTHER" id="PTHR10857">
    <property type="entry name" value="COPINE"/>
    <property type="match status" value="1"/>
</dbReference>
<reference evidence="2" key="1">
    <citation type="submission" date="2021-01" db="EMBL/GenBank/DDBJ databases">
        <authorList>
            <person name="Corre E."/>
            <person name="Pelletier E."/>
            <person name="Niang G."/>
            <person name="Scheremetjew M."/>
            <person name="Finn R."/>
            <person name="Kale V."/>
            <person name="Holt S."/>
            <person name="Cochrane G."/>
            <person name="Meng A."/>
            <person name="Brown T."/>
            <person name="Cohen L."/>
        </authorList>
    </citation>
    <scope>NUCLEOTIDE SEQUENCE</scope>
    <source>
        <strain evidence="2">CCMP3276</strain>
    </source>
</reference>
<dbReference type="InterPro" id="IPR045052">
    <property type="entry name" value="Copine"/>
</dbReference>
<organism evidence="2">
    <name type="scientific">Erythrolobus madagascarensis</name>
    <dbReference type="NCBI Taxonomy" id="708628"/>
    <lineage>
        <taxon>Eukaryota</taxon>
        <taxon>Rhodophyta</taxon>
        <taxon>Bangiophyceae</taxon>
        <taxon>Porphyridiales</taxon>
        <taxon>Porphyridiaceae</taxon>
        <taxon>Erythrolobus</taxon>
    </lineage>
</organism>
<dbReference type="Pfam" id="PF00168">
    <property type="entry name" value="C2"/>
    <property type="match status" value="2"/>
</dbReference>
<dbReference type="GO" id="GO:0005886">
    <property type="term" value="C:plasma membrane"/>
    <property type="evidence" value="ECO:0007669"/>
    <property type="project" value="TreeGrafter"/>
</dbReference>
<dbReference type="InterPro" id="IPR000008">
    <property type="entry name" value="C2_dom"/>
</dbReference>
<dbReference type="SUPFAM" id="SSF49562">
    <property type="entry name" value="C2 domain (Calcium/lipid-binding domain, CaLB)"/>
    <property type="match status" value="1"/>
</dbReference>
<dbReference type="CDD" id="cd04048">
    <property type="entry name" value="C2A_Copine"/>
    <property type="match status" value="1"/>
</dbReference>
<dbReference type="GO" id="GO:0071277">
    <property type="term" value="P:cellular response to calcium ion"/>
    <property type="evidence" value="ECO:0007669"/>
    <property type="project" value="TreeGrafter"/>
</dbReference>
<evidence type="ECO:0000259" key="1">
    <source>
        <dbReference type="PROSITE" id="PS50004"/>
    </source>
</evidence>
<proteinExistence type="predicted"/>
<feature type="domain" description="C2" evidence="1">
    <location>
        <begin position="1"/>
        <end position="163"/>
    </location>
</feature>
<dbReference type="AlphaFoldDB" id="A0A7S0T9U4"/>
<evidence type="ECO:0000313" key="2">
    <source>
        <dbReference type="EMBL" id="CAD8725829.1"/>
    </source>
</evidence>
<accession>A0A7S0T9U4</accession>
<sequence>MADFFRSSLRKPTSTAVLELSVSLRNLINMDVFSKSDPFVVFYIRGDNAWTTSDLQNSMHLASSSFSASSATDDISHIPHDGAWIPAAVTETVWDNLNPDFVTKLRLPWKASSSTKSDKIAVRLSVFDRDTEGDVALSKHDFIGNAEFKLQDVLSSNNNNNTIRLQLVNLKGKARSVVGKTFGSAVVYGEVIEDFGDSAHALSFEFGFKFSCPLPAKKGFFYTIARGKSGVRRKSDVRKDDGVLNDDFVRVHRSGVLLRPSDGKPDDVLFQTVKLSDAELFGNDEERLLRVELWENKKSGAHDRLLCIETSVKELMAFDETRDELEVRMTSTKSLARASVAVVASAWTLSSKQLGSVSLRLLNLAWAKGYL</sequence>
<protein>
    <recommendedName>
        <fullName evidence="1">C2 domain-containing protein</fullName>
    </recommendedName>
</protein>
<dbReference type="PANTHER" id="PTHR10857:SF106">
    <property type="entry name" value="C2 DOMAIN-CONTAINING PROTEIN"/>
    <property type="match status" value="1"/>
</dbReference>